<reference evidence="1 2" key="1">
    <citation type="journal article" date="2024" name="G3 (Bethesda)">
        <title>Genome assembly of Hibiscus sabdariffa L. provides insights into metabolisms of medicinal natural products.</title>
        <authorList>
            <person name="Kim T."/>
        </authorList>
    </citation>
    <scope>NUCLEOTIDE SEQUENCE [LARGE SCALE GENOMIC DNA]</scope>
    <source>
        <strain evidence="1">TK-2024</strain>
        <tissue evidence="1">Old leaves</tissue>
    </source>
</reference>
<evidence type="ECO:0000313" key="2">
    <source>
        <dbReference type="Proteomes" id="UP001472677"/>
    </source>
</evidence>
<name>A0ABR2CDX7_9ROSI</name>
<proteinExistence type="predicted"/>
<gene>
    <name evidence="1" type="ORF">V6N12_016548</name>
</gene>
<dbReference type="EMBL" id="JBBPBM010000055">
    <property type="protein sequence ID" value="KAK8517707.1"/>
    <property type="molecule type" value="Genomic_DNA"/>
</dbReference>
<keyword evidence="2" id="KW-1185">Reference proteome</keyword>
<evidence type="ECO:0000313" key="1">
    <source>
        <dbReference type="EMBL" id="KAK8517707.1"/>
    </source>
</evidence>
<comment type="caution">
    <text evidence="1">The sequence shown here is derived from an EMBL/GenBank/DDBJ whole genome shotgun (WGS) entry which is preliminary data.</text>
</comment>
<dbReference type="Proteomes" id="UP001472677">
    <property type="component" value="Unassembled WGS sequence"/>
</dbReference>
<sequence>MENPDQRPALLAMKDHSAYMQCMSIADEGLLAVKATDRMVEIYSNGRRKIKPSDVGNHCLGWGSQLWKFAVFFFFVDM</sequence>
<protein>
    <submittedName>
        <fullName evidence="1">Uncharacterized protein</fullName>
    </submittedName>
</protein>
<organism evidence="1 2">
    <name type="scientific">Hibiscus sabdariffa</name>
    <name type="common">roselle</name>
    <dbReference type="NCBI Taxonomy" id="183260"/>
    <lineage>
        <taxon>Eukaryota</taxon>
        <taxon>Viridiplantae</taxon>
        <taxon>Streptophyta</taxon>
        <taxon>Embryophyta</taxon>
        <taxon>Tracheophyta</taxon>
        <taxon>Spermatophyta</taxon>
        <taxon>Magnoliopsida</taxon>
        <taxon>eudicotyledons</taxon>
        <taxon>Gunneridae</taxon>
        <taxon>Pentapetalae</taxon>
        <taxon>rosids</taxon>
        <taxon>malvids</taxon>
        <taxon>Malvales</taxon>
        <taxon>Malvaceae</taxon>
        <taxon>Malvoideae</taxon>
        <taxon>Hibiscus</taxon>
    </lineage>
</organism>
<accession>A0ABR2CDX7</accession>